<sequence>MQEPMPICDERTTTHATGTDVWNILTDEMNSLYLLSFLLTADLDKAGQCFFSGMGECAEEIGAFMAWAQARARRTIVQHAIWMIMPAPERTDEFPFVPLKRSAVSGEANLFGSILRLNAFERFVYVMSVLEKQSDDTCSTLLRCSRRDVMIARALAIERLANTYNPYDPPVEALGAWQTRFANHCA</sequence>
<dbReference type="OrthoDB" id="122806at2"/>
<name>A0A4Q7YWU5_9BACT</name>
<organism evidence="1 2">
    <name type="scientific">Edaphobacter modestus</name>
    <dbReference type="NCBI Taxonomy" id="388466"/>
    <lineage>
        <taxon>Bacteria</taxon>
        <taxon>Pseudomonadati</taxon>
        <taxon>Acidobacteriota</taxon>
        <taxon>Terriglobia</taxon>
        <taxon>Terriglobales</taxon>
        <taxon>Acidobacteriaceae</taxon>
        <taxon>Edaphobacter</taxon>
    </lineage>
</organism>
<dbReference type="RefSeq" id="WP_130419967.1">
    <property type="nucleotide sequence ID" value="NZ_SHKW01000001.1"/>
</dbReference>
<dbReference type="EMBL" id="SHKW01000001">
    <property type="protein sequence ID" value="RZU42178.1"/>
    <property type="molecule type" value="Genomic_DNA"/>
</dbReference>
<accession>A0A4Q7YWU5</accession>
<gene>
    <name evidence="1" type="ORF">BDD14_3725</name>
</gene>
<proteinExistence type="predicted"/>
<reference evidence="1 2" key="1">
    <citation type="submission" date="2019-02" db="EMBL/GenBank/DDBJ databases">
        <title>Genomic Encyclopedia of Archaeal and Bacterial Type Strains, Phase II (KMG-II): from individual species to whole genera.</title>
        <authorList>
            <person name="Goeker M."/>
        </authorList>
    </citation>
    <scope>NUCLEOTIDE SEQUENCE [LARGE SCALE GENOMIC DNA]</scope>
    <source>
        <strain evidence="1 2">DSM 18101</strain>
    </source>
</reference>
<dbReference type="AlphaFoldDB" id="A0A4Q7YWU5"/>
<comment type="caution">
    <text evidence="1">The sequence shown here is derived from an EMBL/GenBank/DDBJ whole genome shotgun (WGS) entry which is preliminary data.</text>
</comment>
<evidence type="ECO:0000313" key="1">
    <source>
        <dbReference type="EMBL" id="RZU42178.1"/>
    </source>
</evidence>
<protein>
    <submittedName>
        <fullName evidence="1">Uncharacterized protein</fullName>
    </submittedName>
</protein>
<evidence type="ECO:0000313" key="2">
    <source>
        <dbReference type="Proteomes" id="UP000292958"/>
    </source>
</evidence>
<dbReference type="Proteomes" id="UP000292958">
    <property type="component" value="Unassembled WGS sequence"/>
</dbReference>
<keyword evidence="2" id="KW-1185">Reference proteome</keyword>